<dbReference type="Gene3D" id="6.10.140.2220">
    <property type="match status" value="1"/>
</dbReference>
<feature type="domain" description="MYND-type" evidence="6">
    <location>
        <begin position="678"/>
        <end position="716"/>
    </location>
</feature>
<dbReference type="Gene3D" id="1.25.10.10">
    <property type="entry name" value="Leucine-rich Repeat Variant"/>
    <property type="match status" value="1"/>
</dbReference>
<gene>
    <name evidence="7" type="ORF">SCHPADRAFT_714482</name>
</gene>
<evidence type="ECO:0000313" key="7">
    <source>
        <dbReference type="EMBL" id="KLO05720.1"/>
    </source>
</evidence>
<dbReference type="SUPFAM" id="SSF144232">
    <property type="entry name" value="HIT/MYND zinc finger-like"/>
    <property type="match status" value="1"/>
</dbReference>
<evidence type="ECO:0000256" key="1">
    <source>
        <dbReference type="ARBA" id="ARBA00022723"/>
    </source>
</evidence>
<dbReference type="InParanoid" id="A0A0H2R1U5"/>
<evidence type="ECO:0000256" key="5">
    <source>
        <dbReference type="SAM" id="MobiDB-lite"/>
    </source>
</evidence>
<dbReference type="AlphaFoldDB" id="A0A0H2R1U5"/>
<sequence length="720" mass="80532">MPGPGNKKAKNQAIKQKQKQFSQEQSSNQVAIPTSLPNDVDDTPGSIGKIDFLCKLLKIPDISSRSGLKAIHKDFANIYDRLDKTYTTFRSSDAIIGCIIAIYAKMCADTILRDRLFQEKDLLSKIMKLLEKSACRLTALQALCALTHRSDTKIRTEIAKKTPILLGLLDEDKDNWKVAELVLTVISHAVVSVVGDTKPPSSMTIKALDIPMLLHVVTEQVDKPTATSLLIDHALDILVGLPMHCGREISNNSSALNLLLACTRSPDIQTRGIAINGILRFAVKGSEPDNINYDPQRLMSSMQSRMPDHLVDAIMDFGPMDQSEMIGAAFGTKQFTSVMMQVVQNRNLFELGMKVSDMILQSEYAVVDGMFDSEVVGTGKRDNYDFGLPFRRWADSLPHCANALRAGGESYFLDKADILDLKYMIMKRRTAEAQELALKAIERNPNVPFFYYARSLGPGQQEALRAARKGLKCKGLTPYVRNAMLYRACESGASLGLSAIQNAGTDKQWDEAIAFIMGARDDAETFMVMAPPDARSMKSAVFHYYVLSMIIEGSDIDVEFSKMKNAERKLSLADDFAKHLNKPISKTQLRQAHDLLLKRMPDAAKEWDARIQEIARLHEYRVRKEARVIDPEKAEDNLATWLEDVHLGEEDNHDNTGGPQIHMTHSRLNFNHVALHQCSWCGTTSAVLRKCSRCEKTRYCDATCQKQHWSTHKKTCNVTA</sequence>
<dbReference type="EMBL" id="KQ086273">
    <property type="protein sequence ID" value="KLO05720.1"/>
    <property type="molecule type" value="Genomic_DNA"/>
</dbReference>
<organism evidence="7 8">
    <name type="scientific">Schizopora paradoxa</name>
    <dbReference type="NCBI Taxonomy" id="27342"/>
    <lineage>
        <taxon>Eukaryota</taxon>
        <taxon>Fungi</taxon>
        <taxon>Dikarya</taxon>
        <taxon>Basidiomycota</taxon>
        <taxon>Agaricomycotina</taxon>
        <taxon>Agaricomycetes</taxon>
        <taxon>Hymenochaetales</taxon>
        <taxon>Schizoporaceae</taxon>
        <taxon>Schizopora</taxon>
    </lineage>
</organism>
<dbReference type="Pfam" id="PF01753">
    <property type="entry name" value="zf-MYND"/>
    <property type="match status" value="1"/>
</dbReference>
<keyword evidence="3" id="KW-0862">Zinc</keyword>
<keyword evidence="1" id="KW-0479">Metal-binding</keyword>
<dbReference type="SUPFAM" id="SSF48371">
    <property type="entry name" value="ARM repeat"/>
    <property type="match status" value="1"/>
</dbReference>
<evidence type="ECO:0000313" key="8">
    <source>
        <dbReference type="Proteomes" id="UP000053477"/>
    </source>
</evidence>
<dbReference type="InterPro" id="IPR011989">
    <property type="entry name" value="ARM-like"/>
</dbReference>
<dbReference type="GO" id="GO:0008270">
    <property type="term" value="F:zinc ion binding"/>
    <property type="evidence" value="ECO:0007669"/>
    <property type="project" value="UniProtKB-KW"/>
</dbReference>
<dbReference type="InterPro" id="IPR016024">
    <property type="entry name" value="ARM-type_fold"/>
</dbReference>
<evidence type="ECO:0000259" key="6">
    <source>
        <dbReference type="PROSITE" id="PS50865"/>
    </source>
</evidence>
<protein>
    <recommendedName>
        <fullName evidence="6">MYND-type domain-containing protein</fullName>
    </recommendedName>
</protein>
<keyword evidence="8" id="KW-1185">Reference proteome</keyword>
<feature type="region of interest" description="Disordered" evidence="5">
    <location>
        <begin position="1"/>
        <end position="42"/>
    </location>
</feature>
<dbReference type="InterPro" id="IPR002893">
    <property type="entry name" value="Znf_MYND"/>
</dbReference>
<evidence type="ECO:0000256" key="2">
    <source>
        <dbReference type="ARBA" id="ARBA00022771"/>
    </source>
</evidence>
<accession>A0A0H2R1U5</accession>
<reference evidence="7 8" key="1">
    <citation type="submission" date="2015-04" db="EMBL/GenBank/DDBJ databases">
        <title>Complete genome sequence of Schizopora paradoxa KUC8140, a cosmopolitan wood degrader in East Asia.</title>
        <authorList>
            <consortium name="DOE Joint Genome Institute"/>
            <person name="Min B."/>
            <person name="Park H."/>
            <person name="Jang Y."/>
            <person name="Kim J.-J."/>
            <person name="Kim K.H."/>
            <person name="Pangilinan J."/>
            <person name="Lipzen A."/>
            <person name="Riley R."/>
            <person name="Grigoriev I.V."/>
            <person name="Spatafora J.W."/>
            <person name="Choi I.-G."/>
        </authorList>
    </citation>
    <scope>NUCLEOTIDE SEQUENCE [LARGE SCALE GENOMIC DNA]</scope>
    <source>
        <strain evidence="7 8">KUC8140</strain>
    </source>
</reference>
<keyword evidence="2 4" id="KW-0863">Zinc-finger</keyword>
<dbReference type="Proteomes" id="UP000053477">
    <property type="component" value="Unassembled WGS sequence"/>
</dbReference>
<feature type="compositionally biased region" description="Low complexity" evidence="5">
    <location>
        <begin position="11"/>
        <end position="29"/>
    </location>
</feature>
<evidence type="ECO:0000256" key="3">
    <source>
        <dbReference type="ARBA" id="ARBA00022833"/>
    </source>
</evidence>
<proteinExistence type="predicted"/>
<name>A0A0H2R1U5_9AGAM</name>
<dbReference type="STRING" id="27342.A0A0H2R1U5"/>
<evidence type="ECO:0000256" key="4">
    <source>
        <dbReference type="PROSITE-ProRule" id="PRU00134"/>
    </source>
</evidence>
<dbReference type="PROSITE" id="PS50865">
    <property type="entry name" value="ZF_MYND_2"/>
    <property type="match status" value="1"/>
</dbReference>
<dbReference type="OrthoDB" id="341421at2759"/>